<evidence type="ECO:0000256" key="6">
    <source>
        <dbReference type="ARBA" id="ARBA00022490"/>
    </source>
</evidence>
<evidence type="ECO:0000256" key="11">
    <source>
        <dbReference type="ARBA" id="ARBA00037258"/>
    </source>
</evidence>
<evidence type="ECO:0000256" key="10">
    <source>
        <dbReference type="ARBA" id="ARBA00023242"/>
    </source>
</evidence>
<evidence type="ECO:0000256" key="4">
    <source>
        <dbReference type="ARBA" id="ARBA00007958"/>
    </source>
</evidence>
<keyword evidence="6" id="KW-0963">Cytoplasm</keyword>
<evidence type="ECO:0000256" key="9">
    <source>
        <dbReference type="ARBA" id="ARBA00022842"/>
    </source>
</evidence>
<evidence type="ECO:0000256" key="3">
    <source>
        <dbReference type="ARBA" id="ARBA00004496"/>
    </source>
</evidence>
<gene>
    <name evidence="14" type="ORF">NTJ_09255</name>
</gene>
<accession>A0ABN7AW73</accession>
<keyword evidence="7" id="KW-0479">Metal-binding</keyword>
<comment type="subcellular location">
    <subcellularLocation>
        <location evidence="3">Cytoplasm</location>
    </subcellularLocation>
    <subcellularLocation>
        <location evidence="2">Nucleus</location>
    </subcellularLocation>
</comment>
<comment type="function">
    <text evidence="11">Phosphatase that hydrolyzes imidodiphosphate, 3-phosphohistidine and 6-phospholysine. Has broad substrate specificity and can also hydrolyze inorganic diphosphate, but with lower efficiency.</text>
</comment>
<keyword evidence="15" id="KW-1185">Reference proteome</keyword>
<dbReference type="Proteomes" id="UP001307889">
    <property type="component" value="Chromosome 7"/>
</dbReference>
<dbReference type="SUPFAM" id="SSF56784">
    <property type="entry name" value="HAD-like"/>
    <property type="match status" value="1"/>
</dbReference>
<evidence type="ECO:0000313" key="15">
    <source>
        <dbReference type="Proteomes" id="UP001307889"/>
    </source>
</evidence>
<organism evidence="14 15">
    <name type="scientific">Nesidiocoris tenuis</name>
    <dbReference type="NCBI Taxonomy" id="355587"/>
    <lineage>
        <taxon>Eukaryota</taxon>
        <taxon>Metazoa</taxon>
        <taxon>Ecdysozoa</taxon>
        <taxon>Arthropoda</taxon>
        <taxon>Hexapoda</taxon>
        <taxon>Insecta</taxon>
        <taxon>Pterygota</taxon>
        <taxon>Neoptera</taxon>
        <taxon>Paraneoptera</taxon>
        <taxon>Hemiptera</taxon>
        <taxon>Heteroptera</taxon>
        <taxon>Panheteroptera</taxon>
        <taxon>Cimicomorpha</taxon>
        <taxon>Miridae</taxon>
        <taxon>Dicyphina</taxon>
        <taxon>Nesidiocoris</taxon>
    </lineage>
</organism>
<dbReference type="EC" id="3.6.1.1" evidence="5"/>
<evidence type="ECO:0000256" key="8">
    <source>
        <dbReference type="ARBA" id="ARBA00022801"/>
    </source>
</evidence>
<dbReference type="PANTHER" id="PTHR19288">
    <property type="entry name" value="4-NITROPHENYLPHOSPHATASE-RELATED"/>
    <property type="match status" value="1"/>
</dbReference>
<name>A0ABN7AW73_9HEMI</name>
<reference evidence="14 15" key="1">
    <citation type="submission" date="2023-09" db="EMBL/GenBank/DDBJ databases">
        <title>Nesidiocoris tenuis whole genome shotgun sequence.</title>
        <authorList>
            <person name="Shibata T."/>
            <person name="Shimoda M."/>
            <person name="Kobayashi T."/>
            <person name="Uehara T."/>
        </authorList>
    </citation>
    <scope>NUCLEOTIDE SEQUENCE [LARGE SCALE GENOMIC DNA]</scope>
    <source>
        <strain evidence="14 15">Japan</strain>
    </source>
</reference>
<sequence length="295" mass="32656">MIVQFESIFFRQAHSRSLNSFFAAVYTSHKRPLTTMANSVEGVKGLLIDISGVLKNGDIVIDGSVEAIKKLRQANFPFRLVTNETLKPRKTILETLAMMSYDFTANELFSPVPCCVDVLKKENLRPHLLVHPRMVPEFDGVDTKDPNCVVVADAYDHFTFENLNNCFRKLLDMDKPILISLGIGKYYMDDDGLALDVGGFTKCLEYATGVAPRIIGKPSSEYFMMAASDMKLNPNEVMMVGDDVLHDVGGAQAAGMKGALVRTGKYKKSDENHPTVKPDIVVDNLAQVVGYLLNP</sequence>
<comment type="similarity">
    <text evidence="4">Belongs to the HAD-like hydrolase superfamily.</text>
</comment>
<dbReference type="InterPro" id="IPR036412">
    <property type="entry name" value="HAD-like_sf"/>
</dbReference>
<dbReference type="Pfam" id="PF13344">
    <property type="entry name" value="Hydrolase_6"/>
    <property type="match status" value="1"/>
</dbReference>
<protein>
    <recommendedName>
        <fullName evidence="12">Phospholysine phosphohistidine inorganic pyrophosphate phosphatase</fullName>
        <ecNumber evidence="5">3.6.1.1</ecNumber>
    </recommendedName>
</protein>
<evidence type="ECO:0000256" key="5">
    <source>
        <dbReference type="ARBA" id="ARBA00012146"/>
    </source>
</evidence>
<dbReference type="InterPro" id="IPR023214">
    <property type="entry name" value="HAD_sf"/>
</dbReference>
<evidence type="ECO:0000256" key="13">
    <source>
        <dbReference type="ARBA" id="ARBA00047820"/>
    </source>
</evidence>
<dbReference type="Pfam" id="PF13242">
    <property type="entry name" value="Hydrolase_like"/>
    <property type="match status" value="1"/>
</dbReference>
<comment type="cofactor">
    <cofactor evidence="1">
        <name>Mg(2+)</name>
        <dbReference type="ChEBI" id="CHEBI:18420"/>
    </cofactor>
</comment>
<evidence type="ECO:0000256" key="12">
    <source>
        <dbReference type="ARBA" id="ARBA00039357"/>
    </source>
</evidence>
<evidence type="ECO:0000256" key="7">
    <source>
        <dbReference type="ARBA" id="ARBA00022723"/>
    </source>
</evidence>
<dbReference type="EMBL" id="AP028915">
    <property type="protein sequence ID" value="BES96444.1"/>
    <property type="molecule type" value="Genomic_DNA"/>
</dbReference>
<dbReference type="InterPro" id="IPR006357">
    <property type="entry name" value="HAD-SF_hydro_IIA"/>
</dbReference>
<keyword evidence="10" id="KW-0539">Nucleus</keyword>
<dbReference type="Gene3D" id="3.40.50.1000">
    <property type="entry name" value="HAD superfamily/HAD-like"/>
    <property type="match status" value="2"/>
</dbReference>
<proteinExistence type="inferred from homology"/>
<keyword evidence="8" id="KW-0378">Hydrolase</keyword>
<comment type="catalytic activity">
    <reaction evidence="13">
        <text>diphosphate + H2O = 2 phosphate + H(+)</text>
        <dbReference type="Rhea" id="RHEA:24576"/>
        <dbReference type="ChEBI" id="CHEBI:15377"/>
        <dbReference type="ChEBI" id="CHEBI:15378"/>
        <dbReference type="ChEBI" id="CHEBI:33019"/>
        <dbReference type="ChEBI" id="CHEBI:43474"/>
        <dbReference type="EC" id="3.6.1.1"/>
    </reaction>
</comment>
<evidence type="ECO:0000256" key="2">
    <source>
        <dbReference type="ARBA" id="ARBA00004123"/>
    </source>
</evidence>
<evidence type="ECO:0000313" key="14">
    <source>
        <dbReference type="EMBL" id="BES96444.1"/>
    </source>
</evidence>
<keyword evidence="9" id="KW-0460">Magnesium</keyword>
<dbReference type="PANTHER" id="PTHR19288:SF44">
    <property type="entry name" value="PHOSPHOLYSINE PHOSPHOHISTIDINE INORGANIC PYROPHOSPHATE PHOSPHATASE"/>
    <property type="match status" value="1"/>
</dbReference>
<dbReference type="InterPro" id="IPR006355">
    <property type="entry name" value="LHPP/HDHD2"/>
</dbReference>
<dbReference type="NCBIfam" id="TIGR01458">
    <property type="entry name" value="HAD-SF-IIA-hyp3"/>
    <property type="match status" value="1"/>
</dbReference>
<evidence type="ECO:0000256" key="1">
    <source>
        <dbReference type="ARBA" id="ARBA00001946"/>
    </source>
</evidence>